<comment type="caution">
    <text evidence="1">The sequence shown here is derived from an EMBL/GenBank/DDBJ whole genome shotgun (WGS) entry which is preliminary data.</text>
</comment>
<dbReference type="AlphaFoldDB" id="E6PIM2"/>
<reference evidence="1" key="1">
    <citation type="submission" date="2009-10" db="EMBL/GenBank/DDBJ databases">
        <title>Diversity of trophic interactions inside an arsenic-rich microbial ecosystem.</title>
        <authorList>
            <person name="Bertin P.N."/>
            <person name="Heinrich-Salmeron A."/>
            <person name="Pelletier E."/>
            <person name="Goulhen-Chollet F."/>
            <person name="Arsene-Ploetze F."/>
            <person name="Gallien S."/>
            <person name="Calteau A."/>
            <person name="Vallenet D."/>
            <person name="Casiot C."/>
            <person name="Chane-Woon-Ming B."/>
            <person name="Giloteaux L."/>
            <person name="Barakat M."/>
            <person name="Bonnefoy V."/>
            <person name="Bruneel O."/>
            <person name="Chandler M."/>
            <person name="Cleiss J."/>
            <person name="Duran R."/>
            <person name="Elbaz-Poulichet F."/>
            <person name="Fonknechten N."/>
            <person name="Lauga B."/>
            <person name="Mornico D."/>
            <person name="Ortet P."/>
            <person name="Schaeffer C."/>
            <person name="Siguier P."/>
            <person name="Alexander Thil Smith A."/>
            <person name="Van Dorsselaer A."/>
            <person name="Weissenbach J."/>
            <person name="Medigue C."/>
            <person name="Le Paslier D."/>
        </authorList>
    </citation>
    <scope>NUCLEOTIDE SEQUENCE</scope>
</reference>
<evidence type="ECO:0000313" key="1">
    <source>
        <dbReference type="EMBL" id="CBH76312.1"/>
    </source>
</evidence>
<gene>
    <name evidence="1" type="ORF">CARN1_0792</name>
</gene>
<name>E6PIM2_9ZZZZ</name>
<organism evidence="1">
    <name type="scientific">mine drainage metagenome</name>
    <dbReference type="NCBI Taxonomy" id="410659"/>
    <lineage>
        <taxon>unclassified sequences</taxon>
        <taxon>metagenomes</taxon>
        <taxon>ecological metagenomes</taxon>
    </lineage>
</organism>
<proteinExistence type="predicted"/>
<accession>E6PIM2</accession>
<sequence length="102" mass="11805">MNTDSTYDNRRAIANHFVRSLRDPNALAQRREEAQRFLDESEFEALKEDARFRCACAAVVRMIARTSKLEPTELAGYLRMGLFPRTRARIYRLAKRIAQVAA</sequence>
<dbReference type="EMBL" id="CABL01000019">
    <property type="protein sequence ID" value="CBH76312.1"/>
    <property type="molecule type" value="Genomic_DNA"/>
</dbReference>
<protein>
    <submittedName>
        <fullName evidence="1">Uncharacterized protein</fullName>
    </submittedName>
</protein>